<dbReference type="PROSITE" id="PS01023">
    <property type="entry name" value="PTR2_2"/>
    <property type="match status" value="1"/>
</dbReference>
<dbReference type="CDD" id="cd17346">
    <property type="entry name" value="MFS_DtpA_like"/>
    <property type="match status" value="1"/>
</dbReference>
<feature type="transmembrane region" description="Helical" evidence="9">
    <location>
        <begin position="33"/>
        <end position="52"/>
    </location>
</feature>
<evidence type="ECO:0000256" key="4">
    <source>
        <dbReference type="ARBA" id="ARBA00022692"/>
    </source>
</evidence>
<evidence type="ECO:0000256" key="6">
    <source>
        <dbReference type="ARBA" id="ARBA00022989"/>
    </source>
</evidence>
<accession>A0ABQ1JK73</accession>
<comment type="caution">
    <text evidence="11">The sequence shown here is derived from an EMBL/GenBank/DDBJ whole genome shotgun (WGS) entry which is preliminary data.</text>
</comment>
<feature type="transmembrane region" description="Helical" evidence="9">
    <location>
        <begin position="483"/>
        <end position="506"/>
    </location>
</feature>
<dbReference type="PANTHER" id="PTHR23517:SF15">
    <property type="entry name" value="PROTON-DEPENDENT OLIGOPEPTIDE FAMILY TRANSPORT PROTEIN"/>
    <property type="match status" value="1"/>
</dbReference>
<keyword evidence="7 9" id="KW-0472">Membrane</keyword>
<protein>
    <recommendedName>
        <fullName evidence="10">Major facilitator superfamily (MFS) profile domain-containing protein</fullName>
    </recommendedName>
</protein>
<dbReference type="Gene3D" id="1.20.1250.20">
    <property type="entry name" value="MFS general substrate transporter like domains"/>
    <property type="match status" value="2"/>
</dbReference>
<evidence type="ECO:0000256" key="5">
    <source>
        <dbReference type="ARBA" id="ARBA00022856"/>
    </source>
</evidence>
<evidence type="ECO:0000256" key="2">
    <source>
        <dbReference type="ARBA" id="ARBA00022448"/>
    </source>
</evidence>
<dbReference type="EMBL" id="BMJE01000002">
    <property type="protein sequence ID" value="GGB70406.1"/>
    <property type="molecule type" value="Genomic_DNA"/>
</dbReference>
<feature type="transmembrane region" description="Helical" evidence="9">
    <location>
        <begin position="279"/>
        <end position="299"/>
    </location>
</feature>
<organism evidence="11 12">
    <name type="scientific">Flavobacterium suaedae</name>
    <dbReference type="NCBI Taxonomy" id="1767027"/>
    <lineage>
        <taxon>Bacteria</taxon>
        <taxon>Pseudomonadati</taxon>
        <taxon>Bacteroidota</taxon>
        <taxon>Flavobacteriia</taxon>
        <taxon>Flavobacteriales</taxon>
        <taxon>Flavobacteriaceae</taxon>
        <taxon>Flavobacterium</taxon>
    </lineage>
</organism>
<keyword evidence="12" id="KW-1185">Reference proteome</keyword>
<dbReference type="InterPro" id="IPR050171">
    <property type="entry name" value="MFS_Transporters"/>
</dbReference>
<feature type="transmembrane region" description="Helical" evidence="9">
    <location>
        <begin position="241"/>
        <end position="259"/>
    </location>
</feature>
<feature type="transmembrane region" description="Helical" evidence="9">
    <location>
        <begin position="552"/>
        <end position="577"/>
    </location>
</feature>
<sequence>MATTASNDFFKSNVLGHPAGLFVLFFTEMWERFSFYGMRVLLVNFLTFSIIGDNPGWGWPTENATALYGTYAMLLYITPIFGGILADRYIGYRWAVVIGSIIMTLGHASMAIETPLFLYIGLALLVIGTGFFKPNMTSILSEMYKDRPEKKDGAYTIFYMGVNAGAFFGMMLCGYLAEFVGWSYGFGLAGVFMLLGTLQFWFAKPLFGKIGEVPNKAERLAAEEAAKVSKNEEEKRNPFTLVDKILIVVTTVVGLMYAFNDPLSKIGDINIFPFEVNGVAGQNVVVLGALILFLILVISRIVRYTKVIRDRMIAVVIFAFFTVFFWMSFEQGASSLVLFARDNVDRSLEGDSLTIFNIVNTILTVVPLIIITYVLILLAKQTWKKISASNVVLAVCFLGVWALVIWMLYQYFTADESEITVSWFSILNSFFIIAFASSVSKVWDSKYNPSAAVKYGLGLIIMAIGFGLLAFGSHGVVEGVKVSMVWLVLAYLFHTLGELCLSPVGLSYVSKLVPARMIAFMFGMWYLAIAIGNKLAAILGGEIENITKEYSLSTFFLIFTIVPTAAGIVVMLLNPLLKKLMHGVR</sequence>
<keyword evidence="5" id="KW-0653">Protein transport</keyword>
<dbReference type="InterPro" id="IPR000109">
    <property type="entry name" value="POT_fam"/>
</dbReference>
<dbReference type="RefSeq" id="WP_188619953.1">
    <property type="nucleotide sequence ID" value="NZ_BMJE01000002.1"/>
</dbReference>
<keyword evidence="5" id="KW-0571">Peptide transport</keyword>
<dbReference type="PROSITE" id="PS50850">
    <property type="entry name" value="MFS"/>
    <property type="match status" value="1"/>
</dbReference>
<dbReference type="InterPro" id="IPR036259">
    <property type="entry name" value="MFS_trans_sf"/>
</dbReference>
<dbReference type="InterPro" id="IPR005279">
    <property type="entry name" value="Dipep/tripep_permease"/>
</dbReference>
<keyword evidence="4 8" id="KW-0812">Transmembrane</keyword>
<gene>
    <name evidence="11" type="ORF">GCM10007424_07950</name>
</gene>
<dbReference type="SUPFAM" id="SSF103473">
    <property type="entry name" value="MFS general substrate transporter"/>
    <property type="match status" value="2"/>
</dbReference>
<feature type="transmembrane region" description="Helical" evidence="9">
    <location>
        <begin position="92"/>
        <end position="110"/>
    </location>
</feature>
<evidence type="ECO:0000256" key="7">
    <source>
        <dbReference type="ARBA" id="ARBA00023136"/>
    </source>
</evidence>
<dbReference type="InterPro" id="IPR018456">
    <property type="entry name" value="PTR2_symporter_CS"/>
</dbReference>
<comment type="subcellular location">
    <subcellularLocation>
        <location evidence="1">Cell membrane</location>
        <topology evidence="1">Multi-pass membrane protein</topology>
    </subcellularLocation>
    <subcellularLocation>
        <location evidence="8">Membrane</location>
        <topology evidence="8">Multi-pass membrane protein</topology>
    </subcellularLocation>
</comment>
<name>A0ABQ1JK73_9FLAO</name>
<evidence type="ECO:0000256" key="1">
    <source>
        <dbReference type="ARBA" id="ARBA00004651"/>
    </source>
</evidence>
<feature type="transmembrane region" description="Helical" evidence="9">
    <location>
        <begin position="518"/>
        <end position="540"/>
    </location>
</feature>
<dbReference type="PROSITE" id="PS01022">
    <property type="entry name" value="PTR2_1"/>
    <property type="match status" value="1"/>
</dbReference>
<feature type="transmembrane region" description="Helical" evidence="9">
    <location>
        <begin position="153"/>
        <end position="177"/>
    </location>
</feature>
<keyword evidence="3" id="KW-1003">Cell membrane</keyword>
<feature type="transmembrane region" description="Helical" evidence="9">
    <location>
        <begin position="116"/>
        <end position="132"/>
    </location>
</feature>
<proteinExistence type="inferred from homology"/>
<evidence type="ECO:0000256" key="8">
    <source>
        <dbReference type="RuleBase" id="RU003755"/>
    </source>
</evidence>
<feature type="transmembrane region" description="Helical" evidence="9">
    <location>
        <begin position="311"/>
        <end position="329"/>
    </location>
</feature>
<feature type="domain" description="Major facilitator superfamily (MFS) profile" evidence="10">
    <location>
        <begin position="23"/>
        <end position="578"/>
    </location>
</feature>
<dbReference type="InterPro" id="IPR020846">
    <property type="entry name" value="MFS_dom"/>
</dbReference>
<comment type="similarity">
    <text evidence="8">Belongs to the major facilitator superfamily. Proton-dependent oligopeptide transporter (POT/PTR) (TC 2.A.17) family.</text>
</comment>
<evidence type="ECO:0000259" key="10">
    <source>
        <dbReference type="PROSITE" id="PS50850"/>
    </source>
</evidence>
<feature type="transmembrane region" description="Helical" evidence="9">
    <location>
        <begin position="183"/>
        <end position="202"/>
    </location>
</feature>
<dbReference type="NCBIfam" id="TIGR00924">
    <property type="entry name" value="yjdL_sub1_fam"/>
    <property type="match status" value="1"/>
</dbReference>
<evidence type="ECO:0000313" key="12">
    <source>
        <dbReference type="Proteomes" id="UP000615760"/>
    </source>
</evidence>
<dbReference type="Pfam" id="PF00854">
    <property type="entry name" value="PTR2"/>
    <property type="match status" value="2"/>
</dbReference>
<reference evidence="12" key="1">
    <citation type="journal article" date="2019" name="Int. J. Syst. Evol. Microbiol.">
        <title>The Global Catalogue of Microorganisms (GCM) 10K type strain sequencing project: providing services to taxonomists for standard genome sequencing and annotation.</title>
        <authorList>
            <consortium name="The Broad Institute Genomics Platform"/>
            <consortium name="The Broad Institute Genome Sequencing Center for Infectious Disease"/>
            <person name="Wu L."/>
            <person name="Ma J."/>
        </authorList>
    </citation>
    <scope>NUCLEOTIDE SEQUENCE [LARGE SCALE GENOMIC DNA]</scope>
    <source>
        <strain evidence="12">CGMCC 1.15461</strain>
    </source>
</reference>
<keyword evidence="6 9" id="KW-1133">Transmembrane helix</keyword>
<feature type="transmembrane region" description="Helical" evidence="9">
    <location>
        <begin position="421"/>
        <end position="443"/>
    </location>
</feature>
<keyword evidence="2 8" id="KW-0813">Transport</keyword>
<feature type="transmembrane region" description="Helical" evidence="9">
    <location>
        <begin position="455"/>
        <end position="477"/>
    </location>
</feature>
<dbReference type="Proteomes" id="UP000615760">
    <property type="component" value="Unassembled WGS sequence"/>
</dbReference>
<evidence type="ECO:0000313" key="11">
    <source>
        <dbReference type="EMBL" id="GGB70406.1"/>
    </source>
</evidence>
<feature type="transmembrane region" description="Helical" evidence="9">
    <location>
        <begin position="391"/>
        <end position="409"/>
    </location>
</feature>
<evidence type="ECO:0000256" key="3">
    <source>
        <dbReference type="ARBA" id="ARBA00022475"/>
    </source>
</evidence>
<feature type="transmembrane region" description="Helical" evidence="9">
    <location>
        <begin position="64"/>
        <end position="85"/>
    </location>
</feature>
<evidence type="ECO:0000256" key="9">
    <source>
        <dbReference type="SAM" id="Phobius"/>
    </source>
</evidence>
<feature type="transmembrane region" description="Helical" evidence="9">
    <location>
        <begin position="355"/>
        <end position="379"/>
    </location>
</feature>
<dbReference type="PANTHER" id="PTHR23517">
    <property type="entry name" value="RESISTANCE PROTEIN MDTM, PUTATIVE-RELATED-RELATED"/>
    <property type="match status" value="1"/>
</dbReference>